<reference evidence="1" key="1">
    <citation type="submission" date="2019-08" db="EMBL/GenBank/DDBJ databases">
        <authorList>
            <person name="Kucharzyk K."/>
            <person name="Murdoch R.W."/>
            <person name="Higgins S."/>
            <person name="Loffler F."/>
        </authorList>
    </citation>
    <scope>NUCLEOTIDE SEQUENCE</scope>
</reference>
<dbReference type="Pfam" id="PF24741">
    <property type="entry name" value="AlkZ-rel"/>
    <property type="match status" value="1"/>
</dbReference>
<evidence type="ECO:0000313" key="1">
    <source>
        <dbReference type="EMBL" id="MPM57505.1"/>
    </source>
</evidence>
<comment type="caution">
    <text evidence="1">The sequence shown here is derived from an EMBL/GenBank/DDBJ whole genome shotgun (WGS) entry which is preliminary data.</text>
</comment>
<protein>
    <submittedName>
        <fullName evidence="1">Uncharacterized protein</fullName>
    </submittedName>
</protein>
<dbReference type="EMBL" id="VSSQ01016308">
    <property type="protein sequence ID" value="MPM57505.1"/>
    <property type="molecule type" value="Genomic_DNA"/>
</dbReference>
<proteinExistence type="predicted"/>
<sequence length="184" mass="21434">MSAQAQGALERYFSQNALLLCNRSDELPYLELAGGDWNAIVSLLERGDVFYSRLFKNRVTYLSPELYFALKPYRRRLERLDANSLRLLAYLQAAGEANAEQMQQQCLLEKKAQTEALNRLVYELFVTVIRRDVTRNETWCTFTYGPAERWETKQPREKHTPNVGEAEQILLRQLSQKQVQSLLK</sequence>
<accession>A0A645AW85</accession>
<gene>
    <name evidence="1" type="ORF">SDC9_104327</name>
</gene>
<name>A0A645AW85_9ZZZZ</name>
<dbReference type="InterPro" id="IPR056298">
    <property type="entry name" value="AlkZ-rel"/>
</dbReference>
<dbReference type="AlphaFoldDB" id="A0A645AW85"/>
<organism evidence="1">
    <name type="scientific">bioreactor metagenome</name>
    <dbReference type="NCBI Taxonomy" id="1076179"/>
    <lineage>
        <taxon>unclassified sequences</taxon>
        <taxon>metagenomes</taxon>
        <taxon>ecological metagenomes</taxon>
    </lineage>
</organism>